<dbReference type="EMBL" id="LMTZ01000134">
    <property type="protein sequence ID" value="KST63689.1"/>
    <property type="molecule type" value="Genomic_DNA"/>
</dbReference>
<sequence>MLRRLLFASALILVSTTAFTSEAKAQTATTGTVEFSGVVGGACTFSDPVAGILVPNTTGDALGSDSSNPEYSEGSEATIDINCTTGATLSIAEPVATGDPLTGATLSANATSSNLGLDFASDGSGAKNTIASGEQDTIRVNMSASNGANLDPGTYSYEVVITATP</sequence>
<dbReference type="EMBL" id="LMTZ01000132">
    <property type="protein sequence ID" value="KST63769.1"/>
    <property type="molecule type" value="Genomic_DNA"/>
</dbReference>
<dbReference type="RefSeq" id="WP_027842605.1">
    <property type="nucleotide sequence ID" value="NZ_LMTZ01000132.1"/>
</dbReference>
<dbReference type="OrthoDB" id="485895at2"/>
<evidence type="ECO:0000256" key="1">
    <source>
        <dbReference type="SAM" id="SignalP"/>
    </source>
</evidence>
<reference evidence="2 4" key="1">
    <citation type="journal article" date="2015" name="Genome Announc.">
        <title>Draft Genome of the Euendolithic (true boring) Cyanobacterium Mastigocoleus testarum strain BC008.</title>
        <authorList>
            <person name="Guida B.S."/>
            <person name="Garcia-Pichel F."/>
        </authorList>
    </citation>
    <scope>NUCLEOTIDE SEQUENCE [LARGE SCALE GENOMIC DNA]</scope>
    <source>
        <strain evidence="2 4">BC008</strain>
    </source>
</reference>
<evidence type="ECO:0000313" key="2">
    <source>
        <dbReference type="EMBL" id="KST63689.1"/>
    </source>
</evidence>
<gene>
    <name evidence="2" type="ORF">BC008_14630</name>
    <name evidence="3" type="ORF">BC008_15045</name>
</gene>
<comment type="caution">
    <text evidence="2">The sequence shown here is derived from an EMBL/GenBank/DDBJ whole genome shotgun (WGS) entry which is preliminary data.</text>
</comment>
<dbReference type="AlphaFoldDB" id="A0A0V7ZGK6"/>
<name>A0A0V7ZGK6_9CYAN</name>
<organism evidence="2 4">
    <name type="scientific">Mastigocoleus testarum BC008</name>
    <dbReference type="NCBI Taxonomy" id="371196"/>
    <lineage>
        <taxon>Bacteria</taxon>
        <taxon>Bacillati</taxon>
        <taxon>Cyanobacteriota</taxon>
        <taxon>Cyanophyceae</taxon>
        <taxon>Nostocales</taxon>
        <taxon>Hapalosiphonaceae</taxon>
        <taxon>Mastigocoleus</taxon>
    </lineage>
</organism>
<feature type="signal peptide" evidence="1">
    <location>
        <begin position="1"/>
        <end position="20"/>
    </location>
</feature>
<accession>A0A0V7ZGK6</accession>
<keyword evidence="4" id="KW-1185">Reference proteome</keyword>
<feature type="chain" id="PRO_5007438789" description="Spore coat protein U domain-containing protein" evidence="1">
    <location>
        <begin position="21"/>
        <end position="165"/>
    </location>
</feature>
<protein>
    <recommendedName>
        <fullName evidence="5">Spore coat protein U domain-containing protein</fullName>
    </recommendedName>
</protein>
<keyword evidence="1" id="KW-0732">Signal</keyword>
<proteinExistence type="predicted"/>
<dbReference type="Proteomes" id="UP000053372">
    <property type="component" value="Unassembled WGS sequence"/>
</dbReference>
<evidence type="ECO:0000313" key="3">
    <source>
        <dbReference type="EMBL" id="KST63769.1"/>
    </source>
</evidence>
<evidence type="ECO:0000313" key="4">
    <source>
        <dbReference type="Proteomes" id="UP000053372"/>
    </source>
</evidence>
<evidence type="ECO:0008006" key="5">
    <source>
        <dbReference type="Google" id="ProtNLM"/>
    </source>
</evidence>